<feature type="compositionally biased region" description="Low complexity" evidence="1">
    <location>
        <begin position="115"/>
        <end position="126"/>
    </location>
</feature>
<feature type="region of interest" description="Disordered" evidence="1">
    <location>
        <begin position="46"/>
        <end position="161"/>
    </location>
</feature>
<feature type="compositionally biased region" description="Polar residues" evidence="1">
    <location>
        <begin position="301"/>
        <end position="318"/>
    </location>
</feature>
<evidence type="ECO:0000256" key="1">
    <source>
        <dbReference type="SAM" id="MobiDB-lite"/>
    </source>
</evidence>
<feature type="compositionally biased region" description="Polar residues" evidence="1">
    <location>
        <begin position="444"/>
        <end position="463"/>
    </location>
</feature>
<accession>A0A915ETY2</accession>
<feature type="region of interest" description="Disordered" evidence="1">
    <location>
        <begin position="427"/>
        <end position="463"/>
    </location>
</feature>
<feature type="compositionally biased region" description="Basic and acidic residues" evidence="1">
    <location>
        <begin position="827"/>
        <end position="843"/>
    </location>
</feature>
<dbReference type="AlphaFoldDB" id="A0A915ETY2"/>
<feature type="compositionally biased region" description="Low complexity" evidence="1">
    <location>
        <begin position="141"/>
        <end position="154"/>
    </location>
</feature>
<protein>
    <submittedName>
        <fullName evidence="3">Uncharacterized protein</fullName>
    </submittedName>
</protein>
<organism evidence="2 3">
    <name type="scientific">Ditylenchus dipsaci</name>
    <dbReference type="NCBI Taxonomy" id="166011"/>
    <lineage>
        <taxon>Eukaryota</taxon>
        <taxon>Metazoa</taxon>
        <taxon>Ecdysozoa</taxon>
        <taxon>Nematoda</taxon>
        <taxon>Chromadorea</taxon>
        <taxon>Rhabditida</taxon>
        <taxon>Tylenchina</taxon>
        <taxon>Tylenchomorpha</taxon>
        <taxon>Sphaerularioidea</taxon>
        <taxon>Anguinidae</taxon>
        <taxon>Anguininae</taxon>
        <taxon>Ditylenchus</taxon>
    </lineage>
</organism>
<feature type="region of interest" description="Disordered" evidence="1">
    <location>
        <begin position="757"/>
        <end position="878"/>
    </location>
</feature>
<keyword evidence="2" id="KW-1185">Reference proteome</keyword>
<name>A0A915ETY2_9BILA</name>
<dbReference type="Proteomes" id="UP000887574">
    <property type="component" value="Unplaced"/>
</dbReference>
<feature type="compositionally biased region" description="Polar residues" evidence="1">
    <location>
        <begin position="129"/>
        <end position="140"/>
    </location>
</feature>
<evidence type="ECO:0000313" key="3">
    <source>
        <dbReference type="WBParaSite" id="jg8941.2"/>
    </source>
</evidence>
<feature type="region of interest" description="Disordered" evidence="1">
    <location>
        <begin position="255"/>
        <end position="385"/>
    </location>
</feature>
<feature type="compositionally biased region" description="Polar residues" evidence="1">
    <location>
        <begin position="255"/>
        <end position="281"/>
    </location>
</feature>
<feature type="compositionally biased region" description="Polar residues" evidence="1">
    <location>
        <begin position="52"/>
        <end position="75"/>
    </location>
</feature>
<proteinExistence type="predicted"/>
<reference evidence="3" key="1">
    <citation type="submission" date="2022-11" db="UniProtKB">
        <authorList>
            <consortium name="WormBaseParasite"/>
        </authorList>
    </citation>
    <scope>IDENTIFICATION</scope>
</reference>
<feature type="compositionally biased region" description="Basic and acidic residues" evidence="1">
    <location>
        <begin position="353"/>
        <end position="385"/>
    </location>
</feature>
<dbReference type="WBParaSite" id="jg8941.2">
    <property type="protein sequence ID" value="jg8941.2"/>
    <property type="gene ID" value="jg8941"/>
</dbReference>
<feature type="compositionally biased region" description="Polar residues" evidence="1">
    <location>
        <begin position="329"/>
        <end position="343"/>
    </location>
</feature>
<sequence length="878" mass="98809">MKDQLATLLITFSDFDDPVKQTTLAHTFASSNPSHYPQHRRVVQSIDHSKNSHQQITTDDGLSAATTTPDQLTTKRVSRASYLPDGSSLGSDMWEKQYHHQQQQQKSTANASTNGRRFQQTQQFGGVKSPTSLSRQSDQYNGDNTTTTGSNSSSPAHHQQLSIQEVTLSYTKSQGISIGVSAVRRPQCSLPVDRWKHTSLPNTFQWTGTLWTRRVFPGIGLWTRHNTNHKNGTTIGQSASQHAASSQYSYSTPLNVQTYTSNSGAKDQQQQRQKSSPTSDLTPRHSPMRPKNREAACRPVTTANAPSRASSSLPSQRAPSHRPYMSEPPANTTVQASSSIQPSMPSPLGLTRHYHDDTDIRLYTRYDDPPRRPHSAEKKRPKVEPISKVTSPQIPRVEPIRRPISPQAVVTPPLFERREYSQIEQTISTSSTVPAPHKAPLAQFGSSKNFSEAQSKSLDGQTSIVKPRVDSSEVTLQNPISLAPAVVIDTKPDVSEPPQTTFSPPPPLKYFTKSDLEEHYQVEKPRAPVNTPATPVQATRFPEEVFRSKVDGLETDKRFRPLVQEAPTFSQSFDMDKKQLSEKLYEHLEPLLEQRKTSVGVVDWWGEQKKKSTGQLYVEKWIQKGVEISSMVEDLPSTDHEPIDYSGQVEQKASRVEEVEQMSDGIQEEGENVSEIVTSHEETVTRHEEDRPDSVELVDTGRRLLETLKRELQYEESIDFEVRRRQRVINEAPVGLEDVHEEHEEEVVPPVRDIPVAQEEEYHPPVTHLQEVLPPVPEHPESPAPQEEVAAPANEITEGLLDVHQIRSAKDAQQPQRDQEEDDESTMYEKVEYESKSVTEQHKSPPTPPPKQKEFVEPLPSRTTTTTELKFRLADQPK</sequence>
<feature type="compositionally biased region" description="Basic and acidic residues" evidence="1">
    <location>
        <begin position="869"/>
        <end position="878"/>
    </location>
</feature>
<evidence type="ECO:0000313" key="2">
    <source>
        <dbReference type="Proteomes" id="UP000887574"/>
    </source>
</evidence>